<dbReference type="InterPro" id="IPR010810">
    <property type="entry name" value="Flagellin_hook_IN_motif"/>
</dbReference>
<keyword evidence="5" id="KW-0969">Cilium</keyword>
<dbReference type="Pfam" id="PF07196">
    <property type="entry name" value="Flagellin_IN"/>
    <property type="match status" value="1"/>
</dbReference>
<gene>
    <name evidence="5" type="primary">flgL</name>
    <name evidence="5" type="ORF">LF1_49060</name>
</gene>
<dbReference type="InterPro" id="IPR001492">
    <property type="entry name" value="Flagellin"/>
</dbReference>
<evidence type="ECO:0000313" key="5">
    <source>
        <dbReference type="EMBL" id="KAA1262342.1"/>
    </source>
</evidence>
<dbReference type="GO" id="GO:0009288">
    <property type="term" value="C:bacterial-type flagellum"/>
    <property type="evidence" value="ECO:0007669"/>
    <property type="project" value="UniProtKB-SubCell"/>
</dbReference>
<dbReference type="AlphaFoldDB" id="A0A5B1CPP6"/>
<proteinExistence type="predicted"/>
<keyword evidence="3" id="KW-0975">Bacterial flagellum</keyword>
<organism evidence="5 6">
    <name type="scientific">Rubripirellula obstinata</name>
    <dbReference type="NCBI Taxonomy" id="406547"/>
    <lineage>
        <taxon>Bacteria</taxon>
        <taxon>Pseudomonadati</taxon>
        <taxon>Planctomycetota</taxon>
        <taxon>Planctomycetia</taxon>
        <taxon>Pirellulales</taxon>
        <taxon>Pirellulaceae</taxon>
        <taxon>Rubripirellula</taxon>
    </lineage>
</organism>
<comment type="caution">
    <text evidence="5">The sequence shown here is derived from an EMBL/GenBank/DDBJ whole genome shotgun (WGS) entry which is preliminary data.</text>
</comment>
<dbReference type="GO" id="GO:0005198">
    <property type="term" value="F:structural molecule activity"/>
    <property type="evidence" value="ECO:0007669"/>
    <property type="project" value="InterPro"/>
</dbReference>
<dbReference type="PANTHER" id="PTHR42792">
    <property type="entry name" value="FLAGELLIN"/>
    <property type="match status" value="1"/>
</dbReference>
<dbReference type="Gene3D" id="1.20.1330.10">
    <property type="entry name" value="f41 fragment of flagellin, N-terminal domain"/>
    <property type="match status" value="2"/>
</dbReference>
<evidence type="ECO:0000256" key="2">
    <source>
        <dbReference type="ARBA" id="ARBA00004613"/>
    </source>
</evidence>
<dbReference type="GO" id="GO:0005576">
    <property type="term" value="C:extracellular region"/>
    <property type="evidence" value="ECO:0007669"/>
    <property type="project" value="UniProtKB-SubCell"/>
</dbReference>
<keyword evidence="6" id="KW-1185">Reference proteome</keyword>
<dbReference type="InterPro" id="IPR001029">
    <property type="entry name" value="Flagellin_N"/>
</dbReference>
<dbReference type="Pfam" id="PF00669">
    <property type="entry name" value="Flagellin_N"/>
    <property type="match status" value="1"/>
</dbReference>
<dbReference type="OrthoDB" id="225814at2"/>
<evidence type="ECO:0000313" key="6">
    <source>
        <dbReference type="Proteomes" id="UP000322699"/>
    </source>
</evidence>
<feature type="domain" description="Flagellin N-terminal" evidence="4">
    <location>
        <begin position="18"/>
        <end position="127"/>
    </location>
</feature>
<dbReference type="EMBL" id="VRLW01000001">
    <property type="protein sequence ID" value="KAA1262342.1"/>
    <property type="molecule type" value="Genomic_DNA"/>
</dbReference>
<keyword evidence="5" id="KW-0966">Cell projection</keyword>
<protein>
    <submittedName>
        <fullName evidence="5">Flagellar hook-associated protein 3</fullName>
    </submittedName>
</protein>
<evidence type="ECO:0000256" key="1">
    <source>
        <dbReference type="ARBA" id="ARBA00004365"/>
    </source>
</evidence>
<evidence type="ECO:0000259" key="4">
    <source>
        <dbReference type="Pfam" id="PF00669"/>
    </source>
</evidence>
<dbReference type="SUPFAM" id="SSF64518">
    <property type="entry name" value="Phase 1 flagellin"/>
    <property type="match status" value="1"/>
</dbReference>
<accession>A0A5B1CPP6</accession>
<dbReference type="Proteomes" id="UP000322699">
    <property type="component" value="Unassembled WGS sequence"/>
</dbReference>
<comment type="subcellular location">
    <subcellularLocation>
        <location evidence="1">Bacterial flagellum</location>
    </subcellularLocation>
    <subcellularLocation>
        <location evidence="2">Secreted</location>
    </subcellularLocation>
</comment>
<keyword evidence="5" id="KW-0282">Flagellum</keyword>
<dbReference type="PANTHER" id="PTHR42792:SF2">
    <property type="entry name" value="FLAGELLIN"/>
    <property type="match status" value="1"/>
</dbReference>
<name>A0A5B1CPP6_9BACT</name>
<dbReference type="RefSeq" id="WP_068259707.1">
    <property type="nucleotide sequence ID" value="NZ_LWSK01000011.1"/>
</dbReference>
<sequence length="651" mass="68750">MSLLPVSTSRTSTPLSNQRLLFQLNNDQLQLQRQYDQLSTGQRVLRLSDDPAAAGRAITLHRGIDRSEQLIRNTTSTANFYQGADSALERVDNALIQARASAVEGAQGIISDDERAAIATSIQESINSVFAAGNSVFRDHQLLGGFLDTDAAFAFDGKDILFQGTDAVARTKVGAGIPTAINVNASESIGAFATFLEGDPLNAALDENSRLVDLRRGQGVTAGVIKISGGGNFVDIDLTNAATIGDVASLISEVELDGRPIAASLTSDGIRIEYEDGLAGTMAITDSVGSTTARELAIANPTGLIAPPIIGDGLSPRVTLGTKLTDLNDGAGLSLGSGIRIDQGDKSFTVNFDDAETLGDVIIAINRSDADVKAELNEAEGRIVLRSLRSGVDYSIGENGGNDARSLGIRSATEETLLADLNRGRGLRLNFDGPDLTIARPDGVELDLELEGVESIQDVIELIRNHPQNQDSRRVLVDLNDVGNGLQLKAPPGADPLTIRQNGPSDAGIQLGLIPPGQSEVSGGVVGSVDTIIGQDYVPRDAGGALDTLLRLQRAVLAGDVPEIGRLQAKLDTDLDQSSRTRGRVGVWARNLDALQETAESDVIAMRSQLSNEIDADLTTVISDLNQRQVALEASLRVIGQTSQLTVLNYL</sequence>
<evidence type="ECO:0000256" key="3">
    <source>
        <dbReference type="ARBA" id="ARBA00023143"/>
    </source>
</evidence>
<reference evidence="5 6" key="1">
    <citation type="submission" date="2019-08" db="EMBL/GenBank/DDBJ databases">
        <title>Deep-cultivation of Planctomycetes and their phenomic and genomic characterization uncovers novel biology.</title>
        <authorList>
            <person name="Wiegand S."/>
            <person name="Jogler M."/>
            <person name="Boedeker C."/>
            <person name="Pinto D."/>
            <person name="Vollmers J."/>
            <person name="Rivas-Marin E."/>
            <person name="Kohn T."/>
            <person name="Peeters S.H."/>
            <person name="Heuer A."/>
            <person name="Rast P."/>
            <person name="Oberbeckmann S."/>
            <person name="Bunk B."/>
            <person name="Jeske O."/>
            <person name="Meyerdierks A."/>
            <person name="Storesund J.E."/>
            <person name="Kallscheuer N."/>
            <person name="Luecker S."/>
            <person name="Lage O.M."/>
            <person name="Pohl T."/>
            <person name="Merkel B.J."/>
            <person name="Hornburger P."/>
            <person name="Mueller R.-W."/>
            <person name="Bruemmer F."/>
            <person name="Labrenz M."/>
            <person name="Spormann A.M."/>
            <person name="Op Den Camp H."/>
            <person name="Overmann J."/>
            <person name="Amann R."/>
            <person name="Jetten M.S.M."/>
            <person name="Mascher T."/>
            <person name="Medema M.H."/>
            <person name="Devos D.P."/>
            <person name="Kaster A.-K."/>
            <person name="Ovreas L."/>
            <person name="Rohde M."/>
            <person name="Galperin M.Y."/>
            <person name="Jogler C."/>
        </authorList>
    </citation>
    <scope>NUCLEOTIDE SEQUENCE [LARGE SCALE GENOMIC DNA]</scope>
    <source>
        <strain evidence="5 6">LF1</strain>
    </source>
</reference>